<dbReference type="AlphaFoldDB" id="A0A255DXK2"/>
<keyword evidence="2" id="KW-1185">Reference proteome</keyword>
<reference evidence="1 2" key="1">
    <citation type="submission" date="2017-07" db="EMBL/GenBank/DDBJ databases">
        <title>The new phylogeny of genus Mycobacterium.</title>
        <authorList>
            <person name="Tortoli E."/>
            <person name="Trovato A."/>
            <person name="Cirillo D.M."/>
        </authorList>
    </citation>
    <scope>NUCLEOTIDE SEQUENCE [LARGE SCALE GENOMIC DNA]</scope>
    <source>
        <strain evidence="1 2">ATCC 33027</strain>
    </source>
</reference>
<protein>
    <submittedName>
        <fullName evidence="1">Uncharacterized protein</fullName>
    </submittedName>
</protein>
<accession>A0A255DXK2</accession>
<dbReference type="EMBL" id="NOZR01000006">
    <property type="protein sequence ID" value="OYN80473.1"/>
    <property type="molecule type" value="Genomic_DNA"/>
</dbReference>
<organism evidence="1 2">
    <name type="scientific">Mycolicibacterium sphagni</name>
    <dbReference type="NCBI Taxonomy" id="1786"/>
    <lineage>
        <taxon>Bacteria</taxon>
        <taxon>Bacillati</taxon>
        <taxon>Actinomycetota</taxon>
        <taxon>Actinomycetes</taxon>
        <taxon>Mycobacteriales</taxon>
        <taxon>Mycobacteriaceae</taxon>
        <taxon>Mycolicibacterium</taxon>
    </lineage>
</organism>
<evidence type="ECO:0000313" key="2">
    <source>
        <dbReference type="Proteomes" id="UP000216063"/>
    </source>
</evidence>
<proteinExistence type="predicted"/>
<evidence type="ECO:0000313" key="1">
    <source>
        <dbReference type="EMBL" id="OYN80473.1"/>
    </source>
</evidence>
<gene>
    <name evidence="1" type="ORF">CG716_09550</name>
</gene>
<dbReference type="OrthoDB" id="4727422at2"/>
<name>A0A255DXK2_9MYCO</name>
<dbReference type="Proteomes" id="UP000216063">
    <property type="component" value="Unassembled WGS sequence"/>
</dbReference>
<comment type="caution">
    <text evidence="1">The sequence shown here is derived from an EMBL/GenBank/DDBJ whole genome shotgun (WGS) entry which is preliminary data.</text>
</comment>
<sequence length="122" mass="12702">MATPVADVSGVAQLPAALKKLIGPLADAGAPFDSSDDVEDALLPFRRLIRAGYHGDDWFVWYEHGGITYFSQAVVAHVGADGTVSPLANAGTIDDTLCVVTDGAFAGKVPPYPPGSWQANGF</sequence>